<feature type="non-terminal residue" evidence="2">
    <location>
        <position position="1"/>
    </location>
</feature>
<comment type="caution">
    <text evidence="2">The sequence shown here is derived from an EMBL/GenBank/DDBJ whole genome shotgun (WGS) entry which is preliminary data.</text>
</comment>
<evidence type="ECO:0000313" key="2">
    <source>
        <dbReference type="EMBL" id="CAK0803658.1"/>
    </source>
</evidence>
<evidence type="ECO:0000313" key="3">
    <source>
        <dbReference type="Proteomes" id="UP001189429"/>
    </source>
</evidence>
<protein>
    <submittedName>
        <fullName evidence="2">Uncharacterized protein</fullName>
    </submittedName>
</protein>
<feature type="compositionally biased region" description="Low complexity" evidence="1">
    <location>
        <begin position="496"/>
        <end position="514"/>
    </location>
</feature>
<evidence type="ECO:0000256" key="1">
    <source>
        <dbReference type="SAM" id="MobiDB-lite"/>
    </source>
</evidence>
<organism evidence="2 3">
    <name type="scientific">Prorocentrum cordatum</name>
    <dbReference type="NCBI Taxonomy" id="2364126"/>
    <lineage>
        <taxon>Eukaryota</taxon>
        <taxon>Sar</taxon>
        <taxon>Alveolata</taxon>
        <taxon>Dinophyceae</taxon>
        <taxon>Prorocentrales</taxon>
        <taxon>Prorocentraceae</taxon>
        <taxon>Prorocentrum</taxon>
    </lineage>
</organism>
<gene>
    <name evidence="2" type="ORF">PCOR1329_LOCUS10756</name>
</gene>
<feature type="region of interest" description="Disordered" evidence="1">
    <location>
        <begin position="1"/>
        <end position="33"/>
    </location>
</feature>
<feature type="region of interest" description="Disordered" evidence="1">
    <location>
        <begin position="459"/>
        <end position="548"/>
    </location>
</feature>
<accession>A0ABN9QCL8</accession>
<keyword evidence="3" id="KW-1185">Reference proteome</keyword>
<dbReference type="Proteomes" id="UP001189429">
    <property type="component" value="Unassembled WGS sequence"/>
</dbReference>
<feature type="non-terminal residue" evidence="2">
    <location>
        <position position="1094"/>
    </location>
</feature>
<reference evidence="2" key="1">
    <citation type="submission" date="2023-10" db="EMBL/GenBank/DDBJ databases">
        <authorList>
            <person name="Chen Y."/>
            <person name="Shah S."/>
            <person name="Dougan E. K."/>
            <person name="Thang M."/>
            <person name="Chan C."/>
        </authorList>
    </citation>
    <scope>NUCLEOTIDE SEQUENCE [LARGE SCALE GENOMIC DNA]</scope>
</reference>
<feature type="compositionally biased region" description="Pro residues" evidence="1">
    <location>
        <begin position="515"/>
        <end position="525"/>
    </location>
</feature>
<dbReference type="EMBL" id="CAUYUJ010003062">
    <property type="protein sequence ID" value="CAK0803658.1"/>
    <property type="molecule type" value="Genomic_DNA"/>
</dbReference>
<proteinExistence type="predicted"/>
<sequence length="1094" mass="117188">DCRKKKADDAGGQQDTENARGLGGVSWPGGEDRRPILIDSGSDDHLCRRKFVPEAPVSSAGNAPRLFDVQKRPLQTAGLRGIQMVMQEGIEATADFLVADVSDDLLSMGKLREQGFKFNLSLEGGLCMAKGHCGVQLELERNSFRLPIASAGPVEVRRCCGAAGQEATATAPILNADSSVGAPRTRLGELLMPIYVTEAMQLPAPKALSAGEERQHRFTHLPAAAWCEERVRGKAPSAPRSLVGLEGAYATFLLGFSSDTEVVKVIPCPSKAAPPCAIAGIRSFVQRLETGACRVWADAEQATEAILGGVVNERAGTAAAELTSKHSGQSNPGEAAVKIVEGQARVLKLDLEKRYGTRITAAMPIWAWMMRRERWCFIGLRGQRIAGSRDGDACLHRGGAQWGRGIRVGRSGESQGHLLMAPRGIDCARTVRRLPGGRHGGRELLLTVACLPWATRTALERSRRRRAPRQVATELPKADAQQQQQQAQPAHSEGGAAPAQPQAEPQAPPAAAAAPPQPQPPPVPLAPGDVTMGAPPQAVRREVSTGAEVSEGKRVRVAAVHALDVGNVGGSPDVFREEVSDESEDLTEGMFDVDMQDELDKKLTLEHLQSLLDHVVGGGGGGIPKSEANGIKRITTRWEKQWGWEPAQREWQRKVRFVCREFHWQEWRGDLFASGSAPISNGLVDFVALERGFDVMALGATGAFYQAPECEGMVVGSPQGYLDALEVEGKDAGIYWNLEKQLPGRLEVAPQFFCNPGSEVVVELRMGDPRMAGPRDALGRFRELKLHATFSGGEIHECGATYERLKRLRARFEHGAELQANPKYPGYVVDTRGLGSSNTAPAPGVPAHKALMRSAPAPSQQQAGVYCSCVGALLCCAQDRADRQCEVSLLGAMPSGPAVGAVAALKRLVWHLLGARGAVNWRPKPTEGTNVELVEYGDSDGAGGLHAKGLRSSGRIETDGVPMHSFNRRQAIVATSSGVAECYAATAVAEDMLHFESLLVQGLRSDARVLSLGARVLWLQRAIKRELTDVGAVGAGDDKADLGANTIGRDRFVKLRALSGIYADMGQVMASDEQSEEVYFDGGDCSGAALAERG</sequence>
<name>A0ABN9QCL8_9DINO</name>